<proteinExistence type="predicted"/>
<evidence type="ECO:0000256" key="1">
    <source>
        <dbReference type="SAM" id="SignalP"/>
    </source>
</evidence>
<evidence type="ECO:0000313" key="3">
    <source>
        <dbReference type="EMBL" id="JAC64765.1"/>
    </source>
</evidence>
<evidence type="ECO:0000313" key="2">
    <source>
        <dbReference type="EMBL" id="JAC64231.1"/>
    </source>
</evidence>
<name>A0A061R247_9CHLO</name>
<gene>
    <name evidence="3" type="ORF">TSPGSL018_17568</name>
    <name evidence="2" type="ORF">TSPGSL018_18769</name>
</gene>
<keyword evidence="1" id="KW-0732">Signal</keyword>
<accession>A0A061R247</accession>
<reference evidence="3" key="1">
    <citation type="submission" date="2014-05" db="EMBL/GenBank/DDBJ databases">
        <title>The transcriptome of the halophilic microalga Tetraselmis sp. GSL018 isolated from the Great Salt Lake, Utah.</title>
        <authorList>
            <person name="Jinkerson R.E."/>
            <person name="D'Adamo S."/>
            <person name="Posewitz M.C."/>
        </authorList>
    </citation>
    <scope>NUCLEOTIDE SEQUENCE</scope>
    <source>
        <strain evidence="3">GSL018</strain>
    </source>
</reference>
<dbReference type="EMBL" id="GBEZ01022035">
    <property type="protein sequence ID" value="JAC64765.1"/>
    <property type="molecule type" value="Transcribed_RNA"/>
</dbReference>
<dbReference type="AlphaFoldDB" id="A0A061R247"/>
<feature type="signal peptide" evidence="1">
    <location>
        <begin position="1"/>
        <end position="27"/>
    </location>
</feature>
<organism evidence="3">
    <name type="scientific">Tetraselmis sp. GSL018</name>
    <dbReference type="NCBI Taxonomy" id="582737"/>
    <lineage>
        <taxon>Eukaryota</taxon>
        <taxon>Viridiplantae</taxon>
        <taxon>Chlorophyta</taxon>
        <taxon>core chlorophytes</taxon>
        <taxon>Chlorodendrophyceae</taxon>
        <taxon>Chlorodendrales</taxon>
        <taxon>Chlorodendraceae</taxon>
        <taxon>Tetraselmis</taxon>
    </lineage>
</organism>
<feature type="chain" id="PRO_5007370647" evidence="1">
    <location>
        <begin position="28"/>
        <end position="200"/>
    </location>
</feature>
<sequence>MCKRLKAMHSLLFVLIVHISLRSPVRCEDGPWLAVKRHWAIKPVGSWNWQRKYNHIEECFENCKISEGFSHIVHSRDSGRCYCWTAAPYPGDQTVPSSEEDTYSLNPVENPAGSDLALYYGCGNFNTLQEACRATCSAKWVIKRVDKLMPPDCRLANAYGTIRTRPGFCETKLAIEFRFDCDGYGDGFICCCEGNGLECD</sequence>
<protein>
    <submittedName>
        <fullName evidence="3">Uncharacterized protein</fullName>
    </submittedName>
</protein>
<dbReference type="EMBL" id="GBEZ01022616">
    <property type="protein sequence ID" value="JAC64231.1"/>
    <property type="molecule type" value="Transcribed_RNA"/>
</dbReference>